<dbReference type="Proteomes" id="UP000027821">
    <property type="component" value="Unassembled WGS sequence"/>
</dbReference>
<accession>A0A074L749</accession>
<reference evidence="2 3" key="1">
    <citation type="submission" date="2014-04" db="EMBL/GenBank/DDBJ databases">
        <title>Characterization and application of a salt tolerant electro-active bacterium.</title>
        <authorList>
            <person name="Yang L."/>
            <person name="Wei S."/>
            <person name="Tay Q.X.M."/>
        </authorList>
    </citation>
    <scope>NUCLEOTIDE SEQUENCE [LARGE SCALE GENOMIC DNA]</scope>
    <source>
        <strain evidence="2 3">LY1</strain>
    </source>
</reference>
<sequence>MGRASAKAVEKYVSPGERNPIEGKLGQAKNGYRYEPYQGKAQKHQPVMDHLHYPSAQPGQIGRGSTILPEFFSMEGVGKTHIY</sequence>
<name>A0A074L749_9BACT</name>
<evidence type="ECO:0000313" key="3">
    <source>
        <dbReference type="Proteomes" id="UP000027821"/>
    </source>
</evidence>
<protein>
    <submittedName>
        <fullName evidence="2">Uncharacterized protein</fullName>
    </submittedName>
</protein>
<evidence type="ECO:0000313" key="2">
    <source>
        <dbReference type="EMBL" id="KEO75648.1"/>
    </source>
</evidence>
<evidence type="ECO:0000256" key="1">
    <source>
        <dbReference type="SAM" id="MobiDB-lite"/>
    </source>
</evidence>
<organism evidence="2 3">
    <name type="scientific">Anditalea andensis</name>
    <dbReference type="NCBI Taxonomy" id="1048983"/>
    <lineage>
        <taxon>Bacteria</taxon>
        <taxon>Pseudomonadati</taxon>
        <taxon>Bacteroidota</taxon>
        <taxon>Cytophagia</taxon>
        <taxon>Cytophagales</taxon>
        <taxon>Cytophagaceae</taxon>
        <taxon>Anditalea</taxon>
    </lineage>
</organism>
<dbReference type="AlphaFoldDB" id="A0A074L749"/>
<keyword evidence="3" id="KW-1185">Reference proteome</keyword>
<dbReference type="EMBL" id="JMIH01000005">
    <property type="protein sequence ID" value="KEO75648.1"/>
    <property type="molecule type" value="Genomic_DNA"/>
</dbReference>
<proteinExistence type="predicted"/>
<comment type="caution">
    <text evidence="2">The sequence shown here is derived from an EMBL/GenBank/DDBJ whole genome shotgun (WGS) entry which is preliminary data.</text>
</comment>
<gene>
    <name evidence="2" type="ORF">EL17_23795</name>
</gene>
<feature type="region of interest" description="Disordered" evidence="1">
    <location>
        <begin position="1"/>
        <end position="25"/>
    </location>
</feature>
<dbReference type="OrthoDB" id="1454687at2"/>